<accession>A0A9E9A8D6</accession>
<protein>
    <submittedName>
        <fullName evidence="1">Uncharacterized protein</fullName>
    </submittedName>
</protein>
<dbReference type="EMBL" id="OP880252">
    <property type="protein sequence ID" value="WAE39475.1"/>
    <property type="molecule type" value="Genomic_DNA"/>
</dbReference>
<reference evidence="1 2" key="1">
    <citation type="submission" date="2022-10" db="EMBL/GenBank/DDBJ databases">
        <title>Evolutionary Diversification of Methanotrophic Ca. Methanophagales (ANME-1) and Their Expansive Virome.</title>
        <authorList>
            <person name="Laso-Perez R."/>
            <person name="Wu F."/>
            <person name="Cremiere A."/>
            <person name="Speth D.R."/>
            <person name="Magyar J.S."/>
            <person name="Krupovic M."/>
            <person name="Orphan V.J."/>
        </authorList>
    </citation>
    <scope>NUCLEOTIDE SEQUENCE [LARGE SCALE GENOMIC DNA]</scope>
</reference>
<keyword evidence="2" id="KW-1185">Reference proteome</keyword>
<name>A0A9E9A8D6_9CAUD</name>
<evidence type="ECO:0000313" key="2">
    <source>
        <dbReference type="Proteomes" id="UP001156259"/>
    </source>
</evidence>
<gene>
    <name evidence="1" type="ORF">LDLAKGPJ_00051</name>
</gene>
<evidence type="ECO:0000313" key="1">
    <source>
        <dbReference type="EMBL" id="WAE39475.1"/>
    </source>
</evidence>
<dbReference type="Proteomes" id="UP001156259">
    <property type="component" value="Segment"/>
</dbReference>
<organism evidence="1 2">
    <name type="scientific">Methanophagales virus GBV301</name>
    <dbReference type="NCBI Taxonomy" id="2999280"/>
    <lineage>
        <taxon>Viruses</taxon>
        <taxon>Duplodnaviria</taxon>
        <taxon>Heunggongvirae</taxon>
        <taxon>Uroviricota</taxon>
        <taxon>Caudoviricetes</taxon>
        <taxon>Nakonvirales</taxon>
        <taxon>Ekchuahviridae</taxon>
        <taxon>Kukulkanvirus</taxon>
        <taxon>Kukulkanvirus guaymasense</taxon>
    </lineage>
</organism>
<sequence length="68" mass="8102">MRMQIHGARTLGEEVIIEIVPTLCPSDEEITSDAEKLYQIIRSYLPFRTFAILREKVRREEVRRDRNI</sequence>
<proteinExistence type="predicted"/>